<dbReference type="OrthoDB" id="9810066at2"/>
<dbReference type="GeneID" id="77007981"/>
<evidence type="ECO:0000313" key="4">
    <source>
        <dbReference type="EMBL" id="MUG26627.1"/>
    </source>
</evidence>
<evidence type="ECO:0000313" key="6">
    <source>
        <dbReference type="Proteomes" id="UP000442469"/>
    </source>
</evidence>
<dbReference type="PANTHER" id="PTHR31299:SF0">
    <property type="entry name" value="ESTERASE, PUTATIVE (AFU_ORTHOLOGUE AFUA_1G05850)-RELATED"/>
    <property type="match status" value="1"/>
</dbReference>
<dbReference type="STRING" id="44252.DJ90_5025"/>
<organism evidence="3 5">
    <name type="scientific">Paenibacillus macerans</name>
    <name type="common">Bacillus macerans</name>
    <dbReference type="NCBI Taxonomy" id="44252"/>
    <lineage>
        <taxon>Bacteria</taxon>
        <taxon>Bacillati</taxon>
        <taxon>Bacillota</taxon>
        <taxon>Bacilli</taxon>
        <taxon>Bacillales</taxon>
        <taxon>Paenibacillaceae</taxon>
        <taxon>Paenibacillus</taxon>
    </lineage>
</organism>
<dbReference type="AlphaFoldDB" id="A0A090ZB96"/>
<keyword evidence="5" id="KW-1185">Reference proteome</keyword>
<dbReference type="RefSeq" id="WP_036623953.1">
    <property type="nucleotide sequence ID" value="NZ_BGML01000001.1"/>
</dbReference>
<sequence length="479" mass="53674">MKQQTIKRTLALGLITAIFLGAALSPETKAASGGSNQSIQGTVVSPGPARTAEDKIKDWEAWANDHAYKLETIQPVNASADRSKAFQDLSMLKPLLLDKRIVFLGESSHGVAEFSLAKTRLIQFLHEEMGYNVLAFESGLANTSLAYGKSSAQSAEQTMKEAIFGVWWSKEILPLFDYIKAAQQSDQPLALTGFDMQLQYPLLDGGWLQDQTLAERLANTEQKLSDYANGTDLKGYQEDKSAIIQVYNDILKNVESAKTQAALKERYPDNAKLPVLLERSLNERIRFAKEYAEISIRANLGIQTGDYAPFFESMEWRDKTMLDNLMWLVTEVYPTEKFIVWGHNDHIRKAHSEVIGTPYPVKLMGELLPDEMKKYSYTIGLYPASGKTADNTKTVHDVLPLEPGSVESILSAAKTPYTFVDLRYQSRERGNSWMFEPRFAYSWGMFPESLVPRDQYDGLLLIDGVNSPQYLTSKSSAAN</sequence>
<dbReference type="PATRIC" id="fig|44252.3.peg.3032"/>
<feature type="signal peptide" evidence="2">
    <location>
        <begin position="1"/>
        <end position="30"/>
    </location>
</feature>
<dbReference type="InterPro" id="IPR007815">
    <property type="entry name" value="Emycin_Estase"/>
</dbReference>
<dbReference type="Gene3D" id="3.40.1660.10">
    <property type="entry name" value="EreA-like (biosynthetic domain)"/>
    <property type="match status" value="2"/>
</dbReference>
<evidence type="ECO:0000256" key="1">
    <source>
        <dbReference type="SAM" id="MobiDB-lite"/>
    </source>
</evidence>
<dbReference type="Proteomes" id="UP000442469">
    <property type="component" value="Unassembled WGS sequence"/>
</dbReference>
<feature type="chain" id="PRO_5038207303" evidence="2">
    <location>
        <begin position="31"/>
        <end position="479"/>
    </location>
</feature>
<accession>A0A090ZB96</accession>
<dbReference type="Pfam" id="PF05139">
    <property type="entry name" value="Erythro_esteras"/>
    <property type="match status" value="1"/>
</dbReference>
<reference evidence="3 5" key="1">
    <citation type="submission" date="2014-04" db="EMBL/GenBank/DDBJ databases">
        <authorList>
            <person name="Bishop-Lilly K.A."/>
            <person name="Broomall S.M."/>
            <person name="Chain P.S."/>
            <person name="Chertkov O."/>
            <person name="Coyne S.R."/>
            <person name="Daligault H.E."/>
            <person name="Davenport K.W."/>
            <person name="Erkkila T."/>
            <person name="Frey K.G."/>
            <person name="Gibbons H.S."/>
            <person name="Gu W."/>
            <person name="Jaissle J."/>
            <person name="Johnson S.L."/>
            <person name="Koroleva G.I."/>
            <person name="Ladner J.T."/>
            <person name="Lo C.-C."/>
            <person name="Minogue T.D."/>
            <person name="Munk C."/>
            <person name="Palacios G.F."/>
            <person name="Redden C.L."/>
            <person name="Rosenzweig C.N."/>
            <person name="Scholz M.B."/>
            <person name="Teshima H."/>
            <person name="Xu Y."/>
        </authorList>
    </citation>
    <scope>NUCLEOTIDE SEQUENCE [LARGE SCALE GENOMIC DNA]</scope>
    <source>
        <strain evidence="3 5">8244</strain>
    </source>
</reference>
<reference evidence="4 6" key="2">
    <citation type="submission" date="2019-11" db="EMBL/GenBank/DDBJ databases">
        <title>Draft genome sequences of five Paenibacillus species of dairy origin.</title>
        <authorList>
            <person name="Olajide A.M."/>
            <person name="Chen S."/>
            <person name="Lapointe G."/>
        </authorList>
    </citation>
    <scope>NUCLEOTIDE SEQUENCE [LARGE SCALE GENOMIC DNA]</scope>
    <source>
        <strain evidence="4 6">3CT49</strain>
    </source>
</reference>
<dbReference type="EMBL" id="JMQA01000028">
    <property type="protein sequence ID" value="KFN08544.1"/>
    <property type="molecule type" value="Genomic_DNA"/>
</dbReference>
<evidence type="ECO:0000313" key="3">
    <source>
        <dbReference type="EMBL" id="KFN08544.1"/>
    </source>
</evidence>
<dbReference type="PANTHER" id="PTHR31299">
    <property type="entry name" value="ESTERASE, PUTATIVE (AFU_ORTHOLOGUE AFUA_1G05850)-RELATED"/>
    <property type="match status" value="1"/>
</dbReference>
<feature type="region of interest" description="Disordered" evidence="1">
    <location>
        <begin position="30"/>
        <end position="50"/>
    </location>
</feature>
<feature type="compositionally biased region" description="Polar residues" evidence="1">
    <location>
        <begin position="33"/>
        <end position="43"/>
    </location>
</feature>
<evidence type="ECO:0000256" key="2">
    <source>
        <dbReference type="SAM" id="SignalP"/>
    </source>
</evidence>
<comment type="caution">
    <text evidence="3">The sequence shown here is derived from an EMBL/GenBank/DDBJ whole genome shotgun (WGS) entry which is preliminary data.</text>
</comment>
<proteinExistence type="predicted"/>
<gene>
    <name evidence="3" type="ORF">DJ90_5025</name>
    <name evidence="4" type="ORF">GNQ08_30385</name>
</gene>
<keyword evidence="2" id="KW-0732">Signal</keyword>
<protein>
    <submittedName>
        <fullName evidence="3 4">Erythromycin esterase</fullName>
    </submittedName>
</protein>
<dbReference type="InterPro" id="IPR052036">
    <property type="entry name" value="Hydrolase/PRTase-associated"/>
</dbReference>
<dbReference type="EMBL" id="WNZZ01000050">
    <property type="protein sequence ID" value="MUG26627.1"/>
    <property type="molecule type" value="Genomic_DNA"/>
</dbReference>
<dbReference type="CDD" id="cd14728">
    <property type="entry name" value="Ere-like"/>
    <property type="match status" value="1"/>
</dbReference>
<name>A0A090ZB96_PAEMA</name>
<dbReference type="Proteomes" id="UP000029278">
    <property type="component" value="Unassembled WGS sequence"/>
</dbReference>
<evidence type="ECO:0000313" key="5">
    <source>
        <dbReference type="Proteomes" id="UP000029278"/>
    </source>
</evidence>
<dbReference type="SUPFAM" id="SSF159501">
    <property type="entry name" value="EreA/ChaN-like"/>
    <property type="match status" value="1"/>
</dbReference>
<dbReference type="GO" id="GO:0046677">
    <property type="term" value="P:response to antibiotic"/>
    <property type="evidence" value="ECO:0007669"/>
    <property type="project" value="InterPro"/>
</dbReference>
<dbReference type="HOGENOM" id="CLU_026490_0_0_9"/>